<evidence type="ECO:0000313" key="1">
    <source>
        <dbReference type="EMBL" id="CAG9322343.1"/>
    </source>
</evidence>
<sequence>MRRHKLNLKTSFLKKNSSKAIQLKQSVSRQAIQEKCMNELIGMVMTKSNSNQKFKKPENSLTSTKCLQNTSPIKAPSLGLGFPLVLKEEIPPLTKIYPQKITPKLLNIKPVQKFHTHYISGENLPPAQRSQSCTPGMRRKLTESRLNLRGIDSACCAVQCDSKSLRKTEREASKENSCDFDNDKERSPPAIIRRSVYTKIKKLENDANDMKFRISHCELMVPSTHGSSPIDQNDSISRIRGFSPSRIKKLEWNWSKSNLTRSKSPKCERRSKSPSCAHTGVVITPISSSINITPRTLKRYYC</sequence>
<proteinExistence type="predicted"/>
<name>A0AAU9J2H3_9CILI</name>
<dbReference type="EMBL" id="CAJZBQ010000031">
    <property type="protein sequence ID" value="CAG9322343.1"/>
    <property type="molecule type" value="Genomic_DNA"/>
</dbReference>
<evidence type="ECO:0000313" key="2">
    <source>
        <dbReference type="Proteomes" id="UP001162131"/>
    </source>
</evidence>
<reference evidence="1" key="1">
    <citation type="submission" date="2021-09" db="EMBL/GenBank/DDBJ databases">
        <authorList>
            <consortium name="AG Swart"/>
            <person name="Singh M."/>
            <person name="Singh A."/>
            <person name="Seah K."/>
            <person name="Emmerich C."/>
        </authorList>
    </citation>
    <scope>NUCLEOTIDE SEQUENCE</scope>
    <source>
        <strain evidence="1">ATCC30299</strain>
    </source>
</reference>
<dbReference type="Proteomes" id="UP001162131">
    <property type="component" value="Unassembled WGS sequence"/>
</dbReference>
<organism evidence="1 2">
    <name type="scientific">Blepharisma stoltei</name>
    <dbReference type="NCBI Taxonomy" id="1481888"/>
    <lineage>
        <taxon>Eukaryota</taxon>
        <taxon>Sar</taxon>
        <taxon>Alveolata</taxon>
        <taxon>Ciliophora</taxon>
        <taxon>Postciliodesmatophora</taxon>
        <taxon>Heterotrichea</taxon>
        <taxon>Heterotrichida</taxon>
        <taxon>Blepharismidae</taxon>
        <taxon>Blepharisma</taxon>
    </lineage>
</organism>
<protein>
    <submittedName>
        <fullName evidence="1">Uncharacterized protein</fullName>
    </submittedName>
</protein>
<gene>
    <name evidence="1" type="ORF">BSTOLATCC_MIC31368</name>
</gene>
<comment type="caution">
    <text evidence="1">The sequence shown here is derived from an EMBL/GenBank/DDBJ whole genome shotgun (WGS) entry which is preliminary data.</text>
</comment>
<accession>A0AAU9J2H3</accession>
<dbReference type="AlphaFoldDB" id="A0AAU9J2H3"/>
<keyword evidence="2" id="KW-1185">Reference proteome</keyword>